<dbReference type="GO" id="GO:0003677">
    <property type="term" value="F:DNA binding"/>
    <property type="evidence" value="ECO:0007669"/>
    <property type="project" value="UniProtKB-KW"/>
</dbReference>
<dbReference type="InterPro" id="IPR016943">
    <property type="entry name" value="UCP030050_HTH"/>
</dbReference>
<dbReference type="AlphaFoldDB" id="A0A1G5GJC7"/>
<dbReference type="GO" id="GO:0003700">
    <property type="term" value="F:DNA-binding transcription factor activity"/>
    <property type="evidence" value="ECO:0007669"/>
    <property type="project" value="InterPro"/>
</dbReference>
<sequence length="307" mass="34463">MIRANTDAEWLPLYEALASEVRLQIIRLVAETPMNVKDIAASLGLSSAIVTMHVRKLQDVGIIQSKMVRKDGGTHKMNSLAVDWIGISMPQETGTSRKFHEVSIPVGHYTHFDVYPTCGLATSDHVIGQYDDPRYFLDPDRMHAHILWMGRGFVEYKIPNYMLTGQQIDAIELSLEIGSEAPSVNPNWPSDITFTLNGIRLGEWTSPGDSGNGRGIFTPDWWSDIVNQYGMLKVLRITHEGTFIDGQLLSSITLADIPVERNQWTLRLSVEEDARHVGGMTLYGEGFGNYNQDILFRLFYHDGIAPL</sequence>
<proteinExistence type="predicted"/>
<dbReference type="InterPro" id="IPR036388">
    <property type="entry name" value="WH-like_DNA-bd_sf"/>
</dbReference>
<dbReference type="SMART" id="SM00418">
    <property type="entry name" value="HTH_ARSR"/>
    <property type="match status" value="1"/>
</dbReference>
<dbReference type="CDD" id="cd00090">
    <property type="entry name" value="HTH_ARSR"/>
    <property type="match status" value="1"/>
</dbReference>
<evidence type="ECO:0000313" key="4">
    <source>
        <dbReference type="Proteomes" id="UP000198538"/>
    </source>
</evidence>
<protein>
    <submittedName>
        <fullName evidence="3">Transcriptional regulator, ArsR family</fullName>
    </submittedName>
</protein>
<feature type="domain" description="HTH arsR-type" evidence="2">
    <location>
        <begin position="2"/>
        <end position="96"/>
    </location>
</feature>
<name>A0A1G5GJC7_9BACL</name>
<accession>A0A1G5GJC7</accession>
<dbReference type="SUPFAM" id="SSF46785">
    <property type="entry name" value="Winged helix' DNA-binding domain"/>
    <property type="match status" value="1"/>
</dbReference>
<organism evidence="3 4">
    <name type="scientific">Paenibacillus polysaccharolyticus</name>
    <dbReference type="NCBI Taxonomy" id="582692"/>
    <lineage>
        <taxon>Bacteria</taxon>
        <taxon>Bacillati</taxon>
        <taxon>Bacillota</taxon>
        <taxon>Bacilli</taxon>
        <taxon>Bacillales</taxon>
        <taxon>Paenibacillaceae</taxon>
        <taxon>Paenibacillus</taxon>
    </lineage>
</organism>
<dbReference type="PROSITE" id="PS50987">
    <property type="entry name" value="HTH_ARSR_2"/>
    <property type="match status" value="1"/>
</dbReference>
<dbReference type="Proteomes" id="UP000198538">
    <property type="component" value="Unassembled WGS sequence"/>
</dbReference>
<reference evidence="4" key="1">
    <citation type="submission" date="2016-10" db="EMBL/GenBank/DDBJ databases">
        <authorList>
            <person name="Varghese N."/>
            <person name="Submissions S."/>
        </authorList>
    </citation>
    <scope>NUCLEOTIDE SEQUENCE [LARGE SCALE GENOMIC DNA]</scope>
    <source>
        <strain evidence="4">BL9</strain>
    </source>
</reference>
<evidence type="ECO:0000259" key="2">
    <source>
        <dbReference type="PROSITE" id="PS50987"/>
    </source>
</evidence>
<evidence type="ECO:0000313" key="3">
    <source>
        <dbReference type="EMBL" id="SCY51481.1"/>
    </source>
</evidence>
<dbReference type="EMBL" id="FMVM01000005">
    <property type="protein sequence ID" value="SCY51481.1"/>
    <property type="molecule type" value="Genomic_DNA"/>
</dbReference>
<dbReference type="Gene3D" id="1.10.10.10">
    <property type="entry name" value="Winged helix-like DNA-binding domain superfamily/Winged helix DNA-binding domain"/>
    <property type="match status" value="1"/>
</dbReference>
<evidence type="ECO:0000256" key="1">
    <source>
        <dbReference type="ARBA" id="ARBA00023125"/>
    </source>
</evidence>
<gene>
    <name evidence="3" type="ORF">SAMN05720606_105294</name>
</gene>
<dbReference type="Pfam" id="PF01022">
    <property type="entry name" value="HTH_5"/>
    <property type="match status" value="1"/>
</dbReference>
<dbReference type="InterPro" id="IPR036390">
    <property type="entry name" value="WH_DNA-bd_sf"/>
</dbReference>
<dbReference type="STRING" id="582692.SAMN05720606_105294"/>
<keyword evidence="1" id="KW-0238">DNA-binding</keyword>
<dbReference type="PIRSF" id="PIRSF030050">
    <property type="entry name" value="UCP030050_HTH"/>
    <property type="match status" value="1"/>
</dbReference>
<keyword evidence="4" id="KW-1185">Reference proteome</keyword>
<dbReference type="InterPro" id="IPR001845">
    <property type="entry name" value="HTH_ArsR_DNA-bd_dom"/>
</dbReference>
<dbReference type="InterPro" id="IPR011991">
    <property type="entry name" value="ArsR-like_HTH"/>
</dbReference>